<accession>A0A2K2D022</accession>
<dbReference type="PANTHER" id="PTHR34935:SF3">
    <property type="entry name" value="PROTEIN TIC110, CHLOROPLASTIC"/>
    <property type="match status" value="1"/>
</dbReference>
<dbReference type="Pfam" id="PF16940">
    <property type="entry name" value="Tic110"/>
    <property type="match status" value="1"/>
</dbReference>
<proteinExistence type="predicted"/>
<feature type="compositionally biased region" description="Low complexity" evidence="1">
    <location>
        <begin position="796"/>
        <end position="812"/>
    </location>
</feature>
<feature type="region of interest" description="Disordered" evidence="1">
    <location>
        <begin position="110"/>
        <end position="130"/>
    </location>
</feature>
<evidence type="ECO:0008006" key="5">
    <source>
        <dbReference type="Google" id="ProtNLM"/>
    </source>
</evidence>
<reference evidence="3" key="3">
    <citation type="submission" date="2018-08" db="UniProtKB">
        <authorList>
            <consortium name="EnsemblPlants"/>
        </authorList>
    </citation>
    <scope>IDENTIFICATION</scope>
    <source>
        <strain evidence="3">cv. Bd21</strain>
    </source>
</reference>
<evidence type="ECO:0000313" key="4">
    <source>
        <dbReference type="Proteomes" id="UP000008810"/>
    </source>
</evidence>
<reference evidence="2" key="2">
    <citation type="submission" date="2017-06" db="EMBL/GenBank/DDBJ databases">
        <title>WGS assembly of Brachypodium distachyon.</title>
        <authorList>
            <consortium name="The International Brachypodium Initiative"/>
            <person name="Lucas S."/>
            <person name="Harmon-Smith M."/>
            <person name="Lail K."/>
            <person name="Tice H."/>
            <person name="Grimwood J."/>
            <person name="Bruce D."/>
            <person name="Barry K."/>
            <person name="Shu S."/>
            <person name="Lindquist E."/>
            <person name="Wang M."/>
            <person name="Pitluck S."/>
            <person name="Vogel J.P."/>
            <person name="Garvin D.F."/>
            <person name="Mockler T.C."/>
            <person name="Schmutz J."/>
            <person name="Rokhsar D."/>
            <person name="Bevan M.W."/>
        </authorList>
    </citation>
    <scope>NUCLEOTIDE SEQUENCE</scope>
    <source>
        <strain evidence="2">Bd21</strain>
    </source>
</reference>
<reference evidence="2 3" key="1">
    <citation type="journal article" date="2010" name="Nature">
        <title>Genome sequencing and analysis of the model grass Brachypodium distachyon.</title>
        <authorList>
            <consortium name="International Brachypodium Initiative"/>
        </authorList>
    </citation>
    <scope>NUCLEOTIDE SEQUENCE [LARGE SCALE GENOMIC DNA]</scope>
    <source>
        <strain evidence="2 3">Bd21</strain>
    </source>
</reference>
<evidence type="ECO:0000313" key="2">
    <source>
        <dbReference type="EMBL" id="PNT67623.1"/>
    </source>
</evidence>
<dbReference type="GO" id="GO:0045037">
    <property type="term" value="P:protein import into chloroplast stroma"/>
    <property type="evidence" value="ECO:0000318"/>
    <property type="project" value="GO_Central"/>
</dbReference>
<dbReference type="AlphaFoldDB" id="A0A2K2D022"/>
<evidence type="ECO:0000313" key="3">
    <source>
        <dbReference type="EnsemblPlants" id="PNT67623"/>
    </source>
</evidence>
<gene>
    <name evidence="3" type="primary">LOC104583675</name>
    <name evidence="2" type="ORF">BRADI_3g29750v3</name>
</gene>
<dbReference type="EnsemblPlants" id="PNT67623">
    <property type="protein sequence ID" value="PNT67623"/>
    <property type="gene ID" value="BRADI_3g29750v3"/>
</dbReference>
<dbReference type="Gramene" id="PNT67623">
    <property type="protein sequence ID" value="PNT67623"/>
    <property type="gene ID" value="BRADI_3g29750v3"/>
</dbReference>
<dbReference type="Proteomes" id="UP000008810">
    <property type="component" value="Chromosome 3"/>
</dbReference>
<keyword evidence="4" id="KW-1185">Reference proteome</keyword>
<name>A0A2K2D022_BRADI</name>
<dbReference type="FunCoup" id="A0A2K2D022">
    <property type="interactions" value="1088"/>
</dbReference>
<feature type="compositionally biased region" description="Acidic residues" evidence="1">
    <location>
        <begin position="813"/>
        <end position="824"/>
    </location>
</feature>
<dbReference type="PANTHER" id="PTHR34935">
    <property type="entry name" value="PROTEIN TIC110, CHLOROPLASTIC"/>
    <property type="match status" value="1"/>
</dbReference>
<feature type="region of interest" description="Disordered" evidence="1">
    <location>
        <begin position="796"/>
        <end position="824"/>
    </location>
</feature>
<organism evidence="2">
    <name type="scientific">Brachypodium distachyon</name>
    <name type="common">Purple false brome</name>
    <name type="synonym">Trachynia distachya</name>
    <dbReference type="NCBI Taxonomy" id="15368"/>
    <lineage>
        <taxon>Eukaryota</taxon>
        <taxon>Viridiplantae</taxon>
        <taxon>Streptophyta</taxon>
        <taxon>Embryophyta</taxon>
        <taxon>Tracheophyta</taxon>
        <taxon>Spermatophyta</taxon>
        <taxon>Magnoliopsida</taxon>
        <taxon>Liliopsida</taxon>
        <taxon>Poales</taxon>
        <taxon>Poaceae</taxon>
        <taxon>BOP clade</taxon>
        <taxon>Pooideae</taxon>
        <taxon>Stipodae</taxon>
        <taxon>Brachypodieae</taxon>
        <taxon>Brachypodium</taxon>
    </lineage>
</organism>
<dbReference type="STRING" id="15368.A0A2K2D022"/>
<protein>
    <recommendedName>
        <fullName evidence="5">Chloroplast inner envelope protein</fullName>
    </recommendedName>
</protein>
<evidence type="ECO:0000256" key="1">
    <source>
        <dbReference type="SAM" id="MobiDB-lite"/>
    </source>
</evidence>
<dbReference type="EMBL" id="CM000882">
    <property type="protein sequence ID" value="PNT67623.1"/>
    <property type="molecule type" value="Genomic_DNA"/>
</dbReference>
<dbReference type="OrthoDB" id="191196at2759"/>
<dbReference type="InterPro" id="IPR031610">
    <property type="entry name" value="TIC110"/>
</dbReference>
<sequence length="1163" mass="127700">MAVHCGKQFIFRSICPTLVLRKTNGALSAITHRKKRTISSLIVLLLVRYEYEWQIGSKSGNSVARWILNVTLRQWWLNRGEEKFNHPSPAPPIPPIHRRNAIHTLRLGTSSAAAGEKKHPSTTSADRPDLTMELSLVSAKPSPSPRAAASALLFAPLKPFPLLRFPPRRAAPFARLRSQRFQFRRAAGSGDGEGESDATARGEVFGGRREEVFGGRKELTGVQPLVESLPPAARTAAELAVAAAAVAAGYGIGLRLGGGSRAAAVAGAAVLGAASVAGAAAVNSVVPEVAAVGLHNYVVGCDDPTKLETSEVEAIASKYGVSTQDAAFKAELCDLYASFLYSVLPPGDEDLKGNEVEVITKFKSALGLDDVDAANMHMEIGRRLYRERLETRDRDADMEQRRAFQKLIYVSNLVFGDASAFLLPWKRLFGITDSQIDIAMRDNAKNLYTSQLKSIGRDLDIGTLIEVRRAQLAYKLSDEIAADMFREHAKKLIQENISSALDILKSRTKAANSPTQVIEEVKIVLAFNSLLTVLSKHPQGDRFVRGLGPISLAGELDHDRRAGDLKILYRAYATEVLSDGPLDNEKLIPLNELRNIFGLGKREAEAIISDVKSQVYRKRLAKCFNTELAAAPSKASFLQNLCEELEFDPELASKMHEDIYRQKLQQFVADGELSKDETEALMAFQVRLCIPQETVDAAHTDICGQLFEKVVKEAIVSVDGYNADRRDAVRKAAQGLNLKKEAAMTIFSKAVRKLFLNYIQRAKAAGNRIEQAKELKKLISFNTVVVSELLADIKGEPTATAEPATSSTTSEPETTESEGEDDYEWESLETLKKTRPDKELKEKLDKSSQKEITLKDDLPLRDRAELYQTYLMFCITGETTNVSFGTAISTKKDNSEYLMLKQLGNILGLTRKEAQDVHIKLAEKAFVQQAEVVLADGKLTESKADQLAKIQKQVGLPDEHAQKIIKSITTTKLSSAIEASIARGQIGIQQVRGLKEANFQLDSLIAEPLRETIYKKSAEEIFSSGTGEFDEEEVYVKMPADLIINAEKAKSIVQDIAKVRLENALVQAVALLRQKKKDGVISSLNDLLACDAAVPASKPLSWPSPGELDDLYCLYLKSIPKPEKLSRLQYLLDISAEKAGQLRDAASAGTLPVASQEEEELAF</sequence>
<dbReference type="ExpressionAtlas" id="A0A2K2D022">
    <property type="expression patterns" value="baseline and differential"/>
</dbReference>
<dbReference type="GO" id="GO:0061927">
    <property type="term" value="C:TOC-TIC supercomplex I"/>
    <property type="evidence" value="ECO:0000318"/>
    <property type="project" value="GO_Central"/>
</dbReference>